<evidence type="ECO:0000313" key="3">
    <source>
        <dbReference type="Proteomes" id="UP000001883"/>
    </source>
</evidence>
<dbReference type="eggNOG" id="ENOG5033PFT">
    <property type="taxonomic scope" value="Bacteria"/>
</dbReference>
<dbReference type="EMBL" id="AP011540">
    <property type="protein sequence ID" value="BAI64559.1"/>
    <property type="molecule type" value="Genomic_DNA"/>
</dbReference>
<sequence length="610" mass="60885">MDGTAAFLLTVRENPESYARLPIRAPPQGNFLESMQVLEAQLRLEVCLLQAGLEGVQEATSVRTVDHAVIVGEGQVAHGADSDNVVTVNILNNHGALHDGTGAEDCNVRLVDDRGVEQCTEGTNVGDGEGRTRQLLGGDVAGTCTATQVANSLCQASNAQVRSVLDDRNQQTLGGVHSNSDVLGAVVSDLLVVFGHGSVQSGVLLQSLSGCLDEEGQEGQLSALTSSEAVLSLCTQLNDAGHVNLGDLGQLGGDVQGLTHTLCNNLADTCGLLDGATLGGNLEGVRCLCGTSSRSSSCSGSSSGGSSGTLSSDSSLNILLADAATNTGALDGGQVDAVVLSELTDQRGHVCFALSSCRSGRCSGSCGCSRGSSGCCGSSRSLSNRSGSCGSSRCSSSGSVANDSQNLANLCVLILGDADLEQGTCYGGGNLGVNLVGGNLNQGLVNLNLLANFLQPAGNGALGDGLAQCGQQNLSAGSGASCGSSRSSSGCCGSCGSLSNRSGSCGSLSSCGSSRSSSAGTVANDSQSSADLDVLVLGDENLLNNACYGGGNLGVNLVGGNLNQGCVNLNGVADLNEPAGNGTLGHGLAQCGQYYGVGHNLSRSPCECLN</sequence>
<dbReference type="HOGENOM" id="CLU_447510_0_0_11"/>
<feature type="compositionally biased region" description="Low complexity" evidence="1">
    <location>
        <begin position="292"/>
        <end position="301"/>
    </location>
</feature>
<proteinExistence type="predicted"/>
<dbReference type="AlphaFoldDB" id="D2NSD3"/>
<protein>
    <submittedName>
        <fullName evidence="2">ATPase component of various ABC-type transport system, contain duplicated ATPase</fullName>
    </submittedName>
</protein>
<evidence type="ECO:0000256" key="1">
    <source>
        <dbReference type="SAM" id="MobiDB-lite"/>
    </source>
</evidence>
<gene>
    <name evidence="2" type="ordered locus">RMDY18_07270</name>
</gene>
<organism evidence="2 3">
    <name type="scientific">Rothia mucilaginosa (strain DY-18)</name>
    <name type="common">Stomatococcus mucilaginosus</name>
    <dbReference type="NCBI Taxonomy" id="680646"/>
    <lineage>
        <taxon>Bacteria</taxon>
        <taxon>Bacillati</taxon>
        <taxon>Actinomycetota</taxon>
        <taxon>Actinomycetes</taxon>
        <taxon>Micrococcales</taxon>
        <taxon>Micrococcaceae</taxon>
        <taxon>Rothia</taxon>
    </lineage>
</organism>
<feature type="region of interest" description="Disordered" evidence="1">
    <location>
        <begin position="292"/>
        <end position="311"/>
    </location>
</feature>
<dbReference type="KEGG" id="rmu:RMDY18_07270"/>
<reference evidence="3" key="1">
    <citation type="submission" date="2009-07" db="EMBL/GenBank/DDBJ databases">
        <title>Complete genome sequence of Rothia mucilaginosa DJ.</title>
        <authorList>
            <person name="Yamane K."/>
            <person name="Nambu T."/>
            <person name="Mashimo C."/>
            <person name="Sugimori C."/>
            <person name="Yamanaka T."/>
            <person name="Leung K."/>
            <person name="Fukushima H."/>
        </authorList>
    </citation>
    <scope>NUCLEOTIDE SEQUENCE [LARGE SCALE GENOMIC DNA]</scope>
    <source>
        <strain evidence="3">DY-18</strain>
    </source>
</reference>
<keyword evidence="3" id="KW-1185">Reference proteome</keyword>
<accession>D2NSD3</accession>
<reference evidence="2 3" key="3">
    <citation type="journal article" date="2010" name="Sequencing">
        <title>Complete Genome Sequence of Rothia mucilaginosa DY-18: A Clinical Isolate with Dense Meshwork-Like Structures from a Persistent Apical Periodontitis Lesion.</title>
        <authorList>
            <person name="Yamane K."/>
            <person name="Nambu T."/>
            <person name="Yamanaka T."/>
            <person name="Mashimo C."/>
            <person name="Sugimori C."/>
            <person name="Leung K.-P."/>
            <person name="Fukushima H."/>
        </authorList>
    </citation>
    <scope>NUCLEOTIDE SEQUENCE [LARGE SCALE GENOMIC DNA]</scope>
    <source>
        <strain evidence="2 3">DY-18</strain>
    </source>
</reference>
<dbReference type="Proteomes" id="UP000001883">
    <property type="component" value="Chromosome"/>
</dbReference>
<reference evidence="2 3" key="2">
    <citation type="journal article" date="2010" name="J Osaka Dent Univ">
        <title>Isolation and identification of Rothia mucilaginosa from persistent apical periodontitis lesions.</title>
        <authorList>
            <person name="Yamane K."/>
            <person name="Yoshida M."/>
            <person name="Fujihira T."/>
            <person name="Baba T."/>
            <person name="Tsuji N."/>
            <person name="Hayashi H."/>
            <person name="Sugimori C."/>
            <person name="Yamanaka T."/>
            <person name="Mashimo C."/>
            <person name="Nambu T."/>
            <person name="Kawai H."/>
            <person name="Fukushima H."/>
        </authorList>
    </citation>
    <scope>NUCLEOTIDE SEQUENCE [LARGE SCALE GENOMIC DNA]</scope>
    <source>
        <strain evidence="2 3">DY-18</strain>
    </source>
</reference>
<evidence type="ECO:0000313" key="2">
    <source>
        <dbReference type="EMBL" id="BAI64559.1"/>
    </source>
</evidence>
<name>D2NSD3_ROTMD</name>